<dbReference type="InterPro" id="IPR007833">
    <property type="entry name" value="Capsule_polysaccharide_synth"/>
</dbReference>
<dbReference type="CDD" id="cd16441">
    <property type="entry name" value="beta_Kdo_transferase_KpsS"/>
    <property type="match status" value="1"/>
</dbReference>
<organism evidence="1 2">
    <name type="scientific">Microbulbifer variabilis</name>
    <dbReference type="NCBI Taxonomy" id="266805"/>
    <lineage>
        <taxon>Bacteria</taxon>
        <taxon>Pseudomonadati</taxon>
        <taxon>Pseudomonadota</taxon>
        <taxon>Gammaproteobacteria</taxon>
        <taxon>Cellvibrionales</taxon>
        <taxon>Microbulbiferaceae</taxon>
        <taxon>Microbulbifer</taxon>
    </lineage>
</organism>
<dbReference type="Proteomes" id="UP001055658">
    <property type="component" value="Chromosome"/>
</dbReference>
<accession>A0ABY4VDM8</accession>
<reference evidence="1" key="1">
    <citation type="submission" date="2022-02" db="EMBL/GenBank/DDBJ databases">
        <title>Coral-associated bacteria.</title>
        <authorList>
            <person name="Tang K."/>
            <person name="Wang X."/>
        </authorList>
    </citation>
    <scope>NUCLEOTIDE SEQUENCE</scope>
    <source>
        <strain evidence="1">SCSIO 43006</strain>
    </source>
</reference>
<dbReference type="RefSeq" id="WP_252084757.1">
    <property type="nucleotide sequence ID" value="NZ_CP092418.1"/>
</dbReference>
<gene>
    <name evidence="1" type="ORF">MJO52_04510</name>
</gene>
<evidence type="ECO:0000313" key="2">
    <source>
        <dbReference type="Proteomes" id="UP001055658"/>
    </source>
</evidence>
<evidence type="ECO:0000313" key="1">
    <source>
        <dbReference type="EMBL" id="USD22398.1"/>
    </source>
</evidence>
<protein>
    <submittedName>
        <fullName evidence="1">Capsular biosynthesis protein</fullName>
    </submittedName>
</protein>
<dbReference type="Pfam" id="PF05159">
    <property type="entry name" value="Capsule_synth"/>
    <property type="match status" value="1"/>
</dbReference>
<proteinExistence type="predicted"/>
<sequence>MSVAVFLQGPHGPFFAQLAKRFSQLGVVTHKINFNGGDRYFGWGNYQVDFTGREADWPSFFRRYLSEHGADTVFAYGDCRRLHESAKKVCQSMGVAFIVFEEGYLRPDFVTMEWGGVNAFSSTDWSRQAIDQYLPRGCTPAAPVGHTFWRRAYFASAYYLAMRFAQSEFASYRHHRNRSWLQEGVCWLRSFYRKGLYKFNERGLIRQMTGKYSGRFYLFPLQTCDDFQLRKHSDLLSIENAIDVVCKSFARNAPEDTVIVFKHHPMDRGFCHYQRLISVLEARYRISGRVIYCHDLHLPTLLDHTRGVVTINSTVGISALLHKVPTKVMGRSLYDLPGLTHQGSLSSFWKKPEPVDINFFRRFHTYLYERTQVDGSFSRGLKSTVDRICARLKEVGRKDSILPLSKPVGTNIRTDAK</sequence>
<dbReference type="EMBL" id="CP092418">
    <property type="protein sequence ID" value="USD22398.1"/>
    <property type="molecule type" value="Genomic_DNA"/>
</dbReference>
<name>A0ABY4VDM8_9GAMM</name>
<keyword evidence="2" id="KW-1185">Reference proteome</keyword>